<dbReference type="PANTHER" id="PTHR32309">
    <property type="entry name" value="TYROSINE-PROTEIN KINASE"/>
    <property type="match status" value="1"/>
</dbReference>
<dbReference type="Pfam" id="PF02706">
    <property type="entry name" value="Wzz"/>
    <property type="match status" value="1"/>
</dbReference>
<evidence type="ECO:0000256" key="2">
    <source>
        <dbReference type="ARBA" id="ARBA00006683"/>
    </source>
</evidence>
<organism evidence="10 11">
    <name type="scientific">Pseudogracilibacillus auburnensis</name>
    <dbReference type="NCBI Taxonomy" id="1494959"/>
    <lineage>
        <taxon>Bacteria</taxon>
        <taxon>Bacillati</taxon>
        <taxon>Bacillota</taxon>
        <taxon>Bacilli</taxon>
        <taxon>Bacillales</taxon>
        <taxon>Bacillaceae</taxon>
        <taxon>Pseudogracilibacillus</taxon>
    </lineage>
</organism>
<dbReference type="GO" id="GO:0005886">
    <property type="term" value="C:plasma membrane"/>
    <property type="evidence" value="ECO:0007669"/>
    <property type="project" value="UniProtKB-SubCell"/>
</dbReference>
<sequence>MEETISLKEIFEVVKKRLLLIVSFTAAAALIAAIVSFFILTPIYQSSTQFIVNQSLKEDSNQGIQVDTNTIRTNVELINTYNVIITSNAILTEVIDELKLSTSPEALAGNIQVSSEQNSQVVTVTVKDPDPKLATEIANTTVLVFQDRIPDLMNVDNVKILSEAVTKENPSPVEPKPTLNIAIAIVLGLMAGVGVAFLLEYLDTSVRTEQDVQEKLGLPILGVISTMEAEDIRLDPSTINNPVKQGGFAHVQSKKTGTQQ</sequence>
<feature type="domain" description="Tyrosine-protein kinase G-rich" evidence="9">
    <location>
        <begin position="152"/>
        <end position="198"/>
    </location>
</feature>
<keyword evidence="3" id="KW-1003">Cell membrane</keyword>
<evidence type="ECO:0000259" key="9">
    <source>
        <dbReference type="Pfam" id="PF13807"/>
    </source>
</evidence>
<gene>
    <name evidence="10" type="ORF">DFR56_109107</name>
</gene>
<proteinExistence type="inferred from homology"/>
<keyword evidence="6 7" id="KW-0472">Membrane</keyword>
<dbReference type="InterPro" id="IPR032807">
    <property type="entry name" value="GNVR"/>
</dbReference>
<keyword evidence="5 7" id="KW-1133">Transmembrane helix</keyword>
<dbReference type="RefSeq" id="WP_110395903.1">
    <property type="nucleotide sequence ID" value="NZ_JBHUHB010000001.1"/>
</dbReference>
<evidence type="ECO:0000256" key="4">
    <source>
        <dbReference type="ARBA" id="ARBA00022692"/>
    </source>
</evidence>
<comment type="similarity">
    <text evidence="2">Belongs to the CpsC/CapA family.</text>
</comment>
<keyword evidence="11" id="KW-1185">Reference proteome</keyword>
<evidence type="ECO:0000259" key="8">
    <source>
        <dbReference type="Pfam" id="PF02706"/>
    </source>
</evidence>
<dbReference type="Pfam" id="PF13807">
    <property type="entry name" value="GNVR"/>
    <property type="match status" value="1"/>
</dbReference>
<dbReference type="InterPro" id="IPR050445">
    <property type="entry name" value="Bact_polysacc_biosynth/exp"/>
</dbReference>
<comment type="caution">
    <text evidence="10">The sequence shown here is derived from an EMBL/GenBank/DDBJ whole genome shotgun (WGS) entry which is preliminary data.</text>
</comment>
<evidence type="ECO:0000313" key="11">
    <source>
        <dbReference type="Proteomes" id="UP000247978"/>
    </source>
</evidence>
<dbReference type="GO" id="GO:0004713">
    <property type="term" value="F:protein tyrosine kinase activity"/>
    <property type="evidence" value="ECO:0007669"/>
    <property type="project" value="TreeGrafter"/>
</dbReference>
<dbReference type="EMBL" id="QJJQ01000009">
    <property type="protein sequence ID" value="PXW85944.1"/>
    <property type="molecule type" value="Genomic_DNA"/>
</dbReference>
<name>A0A2V3VYE6_9BACI</name>
<dbReference type="OrthoDB" id="2360475at2"/>
<accession>A0A2V3VYE6</accession>
<evidence type="ECO:0000256" key="6">
    <source>
        <dbReference type="ARBA" id="ARBA00023136"/>
    </source>
</evidence>
<reference evidence="10 11" key="1">
    <citation type="submission" date="2018-05" db="EMBL/GenBank/DDBJ databases">
        <title>Genomic Encyclopedia of Type Strains, Phase IV (KMG-IV): sequencing the most valuable type-strain genomes for metagenomic binning, comparative biology and taxonomic classification.</title>
        <authorList>
            <person name="Goeker M."/>
        </authorList>
    </citation>
    <scope>NUCLEOTIDE SEQUENCE [LARGE SCALE GENOMIC DNA]</scope>
    <source>
        <strain evidence="10 11">DSM 28556</strain>
    </source>
</reference>
<keyword evidence="4 7" id="KW-0812">Transmembrane</keyword>
<protein>
    <submittedName>
        <fullName evidence="10">Capsular polysaccharide biosynthesis protein</fullName>
    </submittedName>
</protein>
<dbReference type="AlphaFoldDB" id="A0A2V3VYE6"/>
<comment type="subcellular location">
    <subcellularLocation>
        <location evidence="1">Cell membrane</location>
        <topology evidence="1">Multi-pass membrane protein</topology>
    </subcellularLocation>
</comment>
<dbReference type="Proteomes" id="UP000247978">
    <property type="component" value="Unassembled WGS sequence"/>
</dbReference>
<evidence type="ECO:0000256" key="7">
    <source>
        <dbReference type="SAM" id="Phobius"/>
    </source>
</evidence>
<feature type="domain" description="Polysaccharide chain length determinant N-terminal" evidence="8">
    <location>
        <begin position="3"/>
        <end position="98"/>
    </location>
</feature>
<dbReference type="PANTHER" id="PTHR32309:SF13">
    <property type="entry name" value="FERRIC ENTEROBACTIN TRANSPORT PROTEIN FEPE"/>
    <property type="match status" value="1"/>
</dbReference>
<evidence type="ECO:0000256" key="3">
    <source>
        <dbReference type="ARBA" id="ARBA00022475"/>
    </source>
</evidence>
<feature type="transmembrane region" description="Helical" evidence="7">
    <location>
        <begin position="179"/>
        <end position="199"/>
    </location>
</feature>
<evidence type="ECO:0000256" key="5">
    <source>
        <dbReference type="ARBA" id="ARBA00022989"/>
    </source>
</evidence>
<feature type="transmembrane region" description="Helical" evidence="7">
    <location>
        <begin position="18"/>
        <end position="40"/>
    </location>
</feature>
<evidence type="ECO:0000256" key="1">
    <source>
        <dbReference type="ARBA" id="ARBA00004651"/>
    </source>
</evidence>
<evidence type="ECO:0000313" key="10">
    <source>
        <dbReference type="EMBL" id="PXW85944.1"/>
    </source>
</evidence>
<dbReference type="InterPro" id="IPR003856">
    <property type="entry name" value="LPS_length_determ_N"/>
</dbReference>